<dbReference type="Proteomes" id="UP001597380">
    <property type="component" value="Unassembled WGS sequence"/>
</dbReference>
<organism evidence="3 4">
    <name type="scientific">Corallincola platygyrae</name>
    <dbReference type="NCBI Taxonomy" id="1193278"/>
    <lineage>
        <taxon>Bacteria</taxon>
        <taxon>Pseudomonadati</taxon>
        <taxon>Pseudomonadota</taxon>
        <taxon>Gammaproteobacteria</taxon>
        <taxon>Alteromonadales</taxon>
        <taxon>Psychromonadaceae</taxon>
        <taxon>Corallincola</taxon>
    </lineage>
</organism>
<accession>A0ABW4XIG6</accession>
<dbReference type="PANTHER" id="PTHR21666">
    <property type="entry name" value="PEPTIDASE-RELATED"/>
    <property type="match status" value="1"/>
</dbReference>
<dbReference type="SUPFAM" id="SSF51261">
    <property type="entry name" value="Duplicated hybrid motif"/>
    <property type="match status" value="1"/>
</dbReference>
<evidence type="ECO:0000313" key="3">
    <source>
        <dbReference type="EMBL" id="MFD2094570.1"/>
    </source>
</evidence>
<evidence type="ECO:0000256" key="1">
    <source>
        <dbReference type="SAM" id="SignalP"/>
    </source>
</evidence>
<dbReference type="GO" id="GO:0016787">
    <property type="term" value="F:hydrolase activity"/>
    <property type="evidence" value="ECO:0007669"/>
    <property type="project" value="UniProtKB-KW"/>
</dbReference>
<proteinExistence type="predicted"/>
<name>A0ABW4XIG6_9GAMM</name>
<dbReference type="RefSeq" id="WP_377776160.1">
    <property type="nucleotide sequence ID" value="NZ_BAABLI010000007.1"/>
</dbReference>
<dbReference type="InterPro" id="IPR011055">
    <property type="entry name" value="Dup_hybrid_motif"/>
</dbReference>
<dbReference type="Gene3D" id="2.70.70.10">
    <property type="entry name" value="Glucose Permease (Domain IIA)"/>
    <property type="match status" value="1"/>
</dbReference>
<dbReference type="InterPro" id="IPR016047">
    <property type="entry name" value="M23ase_b-sheet_dom"/>
</dbReference>
<protein>
    <submittedName>
        <fullName evidence="3">M23 family metallopeptidase</fullName>
        <ecNumber evidence="3">3.4.24.-</ecNumber>
    </submittedName>
</protein>
<dbReference type="CDD" id="cd12797">
    <property type="entry name" value="M23_peptidase"/>
    <property type="match status" value="1"/>
</dbReference>
<keyword evidence="3" id="KW-0378">Hydrolase</keyword>
<feature type="domain" description="M23ase beta-sheet core" evidence="2">
    <location>
        <begin position="167"/>
        <end position="262"/>
    </location>
</feature>
<sequence length="270" mass="29551">MKKALLLSALSISIGWSASLSAIELDGKFIQGGMVTGQVPVGSELTLNGEPVKVGEDGVFVIGFSRDETGPALLEWTDKGGAKHTKRVEVEQREYKIQRIEGVAQKYVSPPEEVLARIREDNRQVAEARKLDTDLRAFLQDFIWPAEGPISGVYGSQRFFNGEPKRPHYGIDIAAPTGTLVYAPADGTVTLWHPDMYYSGGTLLIDHGFGISSTFIHLSDSLVKEGDVVKQGDPIAKIGATGRVTGAHLDWRINWFKVRLDPGLLLPPRE</sequence>
<dbReference type="EMBL" id="JBHUHT010000004">
    <property type="protein sequence ID" value="MFD2094570.1"/>
    <property type="molecule type" value="Genomic_DNA"/>
</dbReference>
<dbReference type="InterPro" id="IPR050570">
    <property type="entry name" value="Cell_wall_metabolism_enzyme"/>
</dbReference>
<keyword evidence="1" id="KW-0732">Signal</keyword>
<dbReference type="PANTHER" id="PTHR21666:SF285">
    <property type="entry name" value="M23 FAMILY METALLOPEPTIDASE"/>
    <property type="match status" value="1"/>
</dbReference>
<dbReference type="EC" id="3.4.24.-" evidence="3"/>
<comment type="caution">
    <text evidence="3">The sequence shown here is derived from an EMBL/GenBank/DDBJ whole genome shotgun (WGS) entry which is preliminary data.</text>
</comment>
<gene>
    <name evidence="3" type="ORF">ACFSJ3_01110</name>
</gene>
<evidence type="ECO:0000313" key="4">
    <source>
        <dbReference type="Proteomes" id="UP001597380"/>
    </source>
</evidence>
<keyword evidence="4" id="KW-1185">Reference proteome</keyword>
<feature type="signal peptide" evidence="1">
    <location>
        <begin position="1"/>
        <end position="22"/>
    </location>
</feature>
<dbReference type="Pfam" id="PF01551">
    <property type="entry name" value="Peptidase_M23"/>
    <property type="match status" value="1"/>
</dbReference>
<reference evidence="4" key="1">
    <citation type="journal article" date="2019" name="Int. J. Syst. Evol. Microbiol.">
        <title>The Global Catalogue of Microorganisms (GCM) 10K type strain sequencing project: providing services to taxonomists for standard genome sequencing and annotation.</title>
        <authorList>
            <consortium name="The Broad Institute Genomics Platform"/>
            <consortium name="The Broad Institute Genome Sequencing Center for Infectious Disease"/>
            <person name="Wu L."/>
            <person name="Ma J."/>
        </authorList>
    </citation>
    <scope>NUCLEOTIDE SEQUENCE [LARGE SCALE GENOMIC DNA]</scope>
    <source>
        <strain evidence="4">CGMCC 1.10992</strain>
    </source>
</reference>
<feature type="chain" id="PRO_5045851484" evidence="1">
    <location>
        <begin position="23"/>
        <end position="270"/>
    </location>
</feature>
<evidence type="ECO:0000259" key="2">
    <source>
        <dbReference type="Pfam" id="PF01551"/>
    </source>
</evidence>